<keyword evidence="4" id="KW-0235">DNA replication</keyword>
<dbReference type="SUPFAM" id="SSF160059">
    <property type="entry name" value="PriA/YqbF domain"/>
    <property type="match status" value="1"/>
</dbReference>
<evidence type="ECO:0000313" key="9">
    <source>
        <dbReference type="EMBL" id="KAL3232578.1"/>
    </source>
</evidence>
<feature type="compositionally biased region" description="Polar residues" evidence="6">
    <location>
        <begin position="35"/>
        <end position="54"/>
    </location>
</feature>
<comment type="caution">
    <text evidence="9">The sequence shown here is derived from an EMBL/GenBank/DDBJ whole genome shotgun (WGS) entry which is preliminary data.</text>
</comment>
<feature type="domain" description="DNA replication complex GINS protein SLD5 C-terminal" evidence="8">
    <location>
        <begin position="243"/>
        <end position="315"/>
    </location>
</feature>
<dbReference type="Pfam" id="PF16922">
    <property type="entry name" value="SLD5_C"/>
    <property type="match status" value="1"/>
</dbReference>
<proteinExistence type="inferred from homology"/>
<sequence>MDIDIDDILAELDRDTTAVASSSGQHFPSSGPIDANSSLQHDATQTTMQNSYATDHQKHRDIIKPEEDYRRLVNHWRNERCAPELLPFPSLLMTRMLRRIQEQMEHIENISMGFLEQEVIDEEEEEDHNLSRKEMKNNALNNGKLPLLCMEAELERVKFVIRSFLRCRLHKIDKYSLYLRQIGNDGVGFVSLDTLMSKQELQYHERHSIILLKLFNNTILKHMPPELQAINDTEGSVSMIEEPNWKKFIFIYVNGPEDGNLGGDPLLELGEDGKHFYTVTIPEFDEVVELTIGSIYVMRYDIIKNLLEDNKVMLI</sequence>
<dbReference type="Gene3D" id="1.20.58.1030">
    <property type="match status" value="1"/>
</dbReference>
<dbReference type="InterPro" id="IPR036224">
    <property type="entry name" value="GINS_bundle-like_dom_sf"/>
</dbReference>
<dbReference type="Pfam" id="PF05916">
    <property type="entry name" value="Sld5"/>
    <property type="match status" value="1"/>
</dbReference>
<evidence type="ECO:0000256" key="5">
    <source>
        <dbReference type="ARBA" id="ARBA00023242"/>
    </source>
</evidence>
<dbReference type="SUPFAM" id="SSF158573">
    <property type="entry name" value="GINS helical bundle-like"/>
    <property type="match status" value="1"/>
</dbReference>
<evidence type="ECO:0000256" key="2">
    <source>
        <dbReference type="ARBA" id="ARBA00008187"/>
    </source>
</evidence>
<evidence type="ECO:0000313" key="10">
    <source>
        <dbReference type="Proteomes" id="UP001623330"/>
    </source>
</evidence>
<dbReference type="CDD" id="cd11711">
    <property type="entry name" value="GINS_A_Sld5"/>
    <property type="match status" value="1"/>
</dbReference>
<comment type="similarity">
    <text evidence="2">Belongs to the GINS4/SLD5 family.</text>
</comment>
<keyword evidence="5" id="KW-0539">Nucleus</keyword>
<dbReference type="Gene3D" id="3.40.5.60">
    <property type="match status" value="1"/>
</dbReference>
<dbReference type="PIRSF" id="PIRSF007764">
    <property type="entry name" value="Sld5"/>
    <property type="match status" value="1"/>
</dbReference>
<evidence type="ECO:0000256" key="6">
    <source>
        <dbReference type="SAM" id="MobiDB-lite"/>
    </source>
</evidence>
<evidence type="ECO:0000256" key="3">
    <source>
        <dbReference type="ARBA" id="ARBA00014804"/>
    </source>
</evidence>
<protein>
    <recommendedName>
        <fullName evidence="3">DNA replication complex GINS protein SLD5</fullName>
    </recommendedName>
</protein>
<feature type="domain" description="GINS subunit" evidence="7">
    <location>
        <begin position="128"/>
        <end position="217"/>
    </location>
</feature>
<comment type="subcellular location">
    <subcellularLocation>
        <location evidence="1">Nucleus</location>
    </subcellularLocation>
</comment>
<reference evidence="9 10" key="1">
    <citation type="submission" date="2024-05" db="EMBL/GenBank/DDBJ databases">
        <title>Long read based assembly of the Candida bracarensis genome reveals expanded adhesin content.</title>
        <authorList>
            <person name="Marcet-Houben M."/>
            <person name="Ksiezopolska E."/>
            <person name="Gabaldon T."/>
        </authorList>
    </citation>
    <scope>NUCLEOTIDE SEQUENCE [LARGE SCALE GENOMIC DNA]</scope>
    <source>
        <strain evidence="9 10">CBM6</strain>
    </source>
</reference>
<dbReference type="InterPro" id="IPR031633">
    <property type="entry name" value="SLD5_C"/>
</dbReference>
<organism evidence="9 10">
    <name type="scientific">Nakaseomyces bracarensis</name>
    <dbReference type="NCBI Taxonomy" id="273131"/>
    <lineage>
        <taxon>Eukaryota</taxon>
        <taxon>Fungi</taxon>
        <taxon>Dikarya</taxon>
        <taxon>Ascomycota</taxon>
        <taxon>Saccharomycotina</taxon>
        <taxon>Saccharomycetes</taxon>
        <taxon>Saccharomycetales</taxon>
        <taxon>Saccharomycetaceae</taxon>
        <taxon>Nakaseomyces</taxon>
    </lineage>
</organism>
<dbReference type="InterPro" id="IPR008591">
    <property type="entry name" value="GINS_Sld5"/>
</dbReference>
<name>A0ABR4NV74_9SACH</name>
<dbReference type="PANTHER" id="PTHR21206:SF0">
    <property type="entry name" value="DNA REPLICATION COMPLEX GINS PROTEIN SLD5"/>
    <property type="match status" value="1"/>
</dbReference>
<dbReference type="InterPro" id="IPR038749">
    <property type="entry name" value="Sld5_GINS_A"/>
</dbReference>
<keyword evidence="10" id="KW-1185">Reference proteome</keyword>
<evidence type="ECO:0000256" key="4">
    <source>
        <dbReference type="ARBA" id="ARBA00022705"/>
    </source>
</evidence>
<evidence type="ECO:0000256" key="1">
    <source>
        <dbReference type="ARBA" id="ARBA00004123"/>
    </source>
</evidence>
<feature type="region of interest" description="Disordered" evidence="6">
    <location>
        <begin position="21"/>
        <end position="57"/>
    </location>
</feature>
<dbReference type="Proteomes" id="UP001623330">
    <property type="component" value="Unassembled WGS sequence"/>
</dbReference>
<accession>A0ABR4NV74</accession>
<dbReference type="InterPro" id="IPR021151">
    <property type="entry name" value="GINS_A"/>
</dbReference>
<dbReference type="PANTHER" id="PTHR21206">
    <property type="entry name" value="SLD5 PROTEIN"/>
    <property type="match status" value="1"/>
</dbReference>
<dbReference type="EMBL" id="JBEVYD010000005">
    <property type="protein sequence ID" value="KAL3232578.1"/>
    <property type="molecule type" value="Genomic_DNA"/>
</dbReference>
<evidence type="ECO:0000259" key="7">
    <source>
        <dbReference type="Pfam" id="PF05916"/>
    </source>
</evidence>
<dbReference type="CDD" id="cd21692">
    <property type="entry name" value="GINS_B_Sld5"/>
    <property type="match status" value="1"/>
</dbReference>
<evidence type="ECO:0000259" key="8">
    <source>
        <dbReference type="Pfam" id="PF16922"/>
    </source>
</evidence>
<gene>
    <name evidence="9" type="ORF">RNJ44_04494</name>
</gene>